<dbReference type="SUPFAM" id="SSF53098">
    <property type="entry name" value="Ribonuclease H-like"/>
    <property type="match status" value="1"/>
</dbReference>
<dbReference type="InterPro" id="IPR003029">
    <property type="entry name" value="S1_domain"/>
</dbReference>
<evidence type="ECO:0000313" key="3">
    <source>
        <dbReference type="EMBL" id="WNC68423.1"/>
    </source>
</evidence>
<dbReference type="PANTHER" id="PTHR10724:SF10">
    <property type="entry name" value="S1 RNA-BINDING DOMAIN-CONTAINING PROTEIN 1"/>
    <property type="match status" value="1"/>
</dbReference>
<dbReference type="SUPFAM" id="SSF47781">
    <property type="entry name" value="RuvA domain 2-like"/>
    <property type="match status" value="2"/>
</dbReference>
<dbReference type="InterPro" id="IPR018974">
    <property type="entry name" value="Tex-like_N"/>
</dbReference>
<reference evidence="4" key="1">
    <citation type="submission" date="2023-09" db="EMBL/GenBank/DDBJ databases">
        <authorList>
            <person name="Li S."/>
            <person name="Li X."/>
            <person name="Zhang C."/>
            <person name="Zhao Z."/>
        </authorList>
    </citation>
    <scope>NUCLEOTIDE SEQUENCE [LARGE SCALE GENOMIC DNA]</scope>
    <source>
        <strain evidence="4">SQ345</strain>
    </source>
</reference>
<dbReference type="Pfam" id="PF09371">
    <property type="entry name" value="Tex_N"/>
    <property type="match status" value="1"/>
</dbReference>
<dbReference type="PANTHER" id="PTHR10724">
    <property type="entry name" value="30S RIBOSOMAL PROTEIN S1"/>
    <property type="match status" value="1"/>
</dbReference>
<dbReference type="SUPFAM" id="SSF50249">
    <property type="entry name" value="Nucleic acid-binding proteins"/>
    <property type="match status" value="1"/>
</dbReference>
<dbReference type="Pfam" id="PF22706">
    <property type="entry name" value="Tex_central_region"/>
    <property type="match status" value="1"/>
</dbReference>
<dbReference type="InterPro" id="IPR037027">
    <property type="entry name" value="YqgF/RNaseH-like_dom_sf"/>
</dbReference>
<dbReference type="Pfam" id="PF00575">
    <property type="entry name" value="S1"/>
    <property type="match status" value="1"/>
</dbReference>
<dbReference type="RefSeq" id="WP_348387579.1">
    <property type="nucleotide sequence ID" value="NZ_CP134146.1"/>
</dbReference>
<dbReference type="CDD" id="cd05685">
    <property type="entry name" value="S1_Tex"/>
    <property type="match status" value="1"/>
</dbReference>
<accession>A0ABY9THV9</accession>
<sequence>MINISQTIAEELKVNTNQINAAIALLDDGSTVPFIARYRKEATQGLDDNHLRHLEQRLTYLRELEDRKNLVLKNIKEQGKLTDSLKQQIHSVDNKTELEDLYLPFRPKRRTKGQIAIEAGLEPLANKLYQDWSLDPEQAAASFINTDTNFSDAKAVLEGACYILMERLSENASLIQKLRKHLIKQAYLTSNVVKGKEKAAQKFKDYFEHSEMLAKVPSHRALAMLRGRNEGLLQLNLDVDPGFEKNAESSCEQIIRDHFSLRLSAQPAAQWLNKVVRLTWRVKLALSLENELLTAMRERAEAAAIKVFADNLKDLLMAAPGGAKVTMGIDPGIRTGCKIAIVDGTSKLLYTTTIYPHEPQKHWDKSIRTISTLVQQYKVELIAIGNGTGSRETDKLAGEAIAKLSANKPNKIIVSEAGASIYSASEFAANEFPDLDVSLRGAVSIGRRLQDPLAELVKIEAKAIGVGQYQHDVSQSQLSKTLDGVVEDCVNAVGVDLNSASVPLLNRVSGLSKTMAQNIVQYREQNGRFEKRNELKKVARLGPKAFEQAAGFLRINNGKNLLDSSGVHPESYSVVESIIDKSAVTINDLIGDSNLLNALNPEEFTNEQFGLPTVKDIISELDKPGRDPRPEFKTATFKEGVNTINDLELNMTLEGVISNVTNFGAFVDIGVHQDGLVHISSLTNKFVSDPREIVKAGDIVKVKVLEVDPSRKRISLTMRLEESANSNNQHKAKQHNKPKQQPTKNHAAKQKPQQPQNSMMGNAFADAFAKAKK</sequence>
<organism evidence="3 4">
    <name type="scientific">Thalassotalea nanhaiensis</name>
    <dbReference type="NCBI Taxonomy" id="3065648"/>
    <lineage>
        <taxon>Bacteria</taxon>
        <taxon>Pseudomonadati</taxon>
        <taxon>Pseudomonadota</taxon>
        <taxon>Gammaproteobacteria</taxon>
        <taxon>Alteromonadales</taxon>
        <taxon>Colwelliaceae</taxon>
        <taxon>Thalassotalea</taxon>
    </lineage>
</organism>
<dbReference type="InterPro" id="IPR055179">
    <property type="entry name" value="Tex-like_central_region"/>
</dbReference>
<name>A0ABY9THV9_9GAMM</name>
<dbReference type="Pfam" id="PF16921">
    <property type="entry name" value="Tex_YqgF"/>
    <property type="match status" value="1"/>
</dbReference>
<dbReference type="Gene3D" id="1.10.3500.10">
    <property type="entry name" value="Tex N-terminal region-like"/>
    <property type="match status" value="1"/>
</dbReference>
<dbReference type="InterPro" id="IPR023323">
    <property type="entry name" value="Tex-like_dom_sf"/>
</dbReference>
<feature type="domain" description="S1 motif" evidence="2">
    <location>
        <begin position="650"/>
        <end position="719"/>
    </location>
</feature>
<feature type="compositionally biased region" description="Low complexity" evidence="1">
    <location>
        <begin position="763"/>
        <end position="773"/>
    </location>
</feature>
<dbReference type="SMART" id="SM00316">
    <property type="entry name" value="S1"/>
    <property type="match status" value="1"/>
</dbReference>
<dbReference type="Gene3D" id="1.10.10.650">
    <property type="entry name" value="RuvA domain 2-like"/>
    <property type="match status" value="1"/>
</dbReference>
<dbReference type="Gene3D" id="2.40.50.140">
    <property type="entry name" value="Nucleic acid-binding proteins"/>
    <property type="match status" value="1"/>
</dbReference>
<dbReference type="EMBL" id="CP134146">
    <property type="protein sequence ID" value="WNC68423.1"/>
    <property type="molecule type" value="Genomic_DNA"/>
</dbReference>
<gene>
    <name evidence="3" type="ORF">RI845_18130</name>
</gene>
<dbReference type="InterPro" id="IPR012337">
    <property type="entry name" value="RNaseH-like_sf"/>
</dbReference>
<dbReference type="InterPro" id="IPR032639">
    <property type="entry name" value="Tex_YqgF"/>
</dbReference>
<keyword evidence="4" id="KW-1185">Reference proteome</keyword>
<feature type="region of interest" description="Disordered" evidence="1">
    <location>
        <begin position="721"/>
        <end position="773"/>
    </location>
</feature>
<dbReference type="InterPro" id="IPR010994">
    <property type="entry name" value="RuvA_2-like"/>
</dbReference>
<dbReference type="InterPro" id="IPR041692">
    <property type="entry name" value="HHH_9"/>
</dbReference>
<dbReference type="InterPro" id="IPR044146">
    <property type="entry name" value="S1_Tex"/>
</dbReference>
<dbReference type="Gene3D" id="1.10.150.310">
    <property type="entry name" value="Tex RuvX-like domain-like"/>
    <property type="match status" value="1"/>
</dbReference>
<dbReference type="Pfam" id="PF12836">
    <property type="entry name" value="HHH_3"/>
    <property type="match status" value="1"/>
</dbReference>
<proteinExistence type="predicted"/>
<evidence type="ECO:0000313" key="4">
    <source>
        <dbReference type="Proteomes" id="UP001248581"/>
    </source>
</evidence>
<protein>
    <submittedName>
        <fullName evidence="3">Tex family protein</fullName>
    </submittedName>
</protein>
<dbReference type="InterPro" id="IPR012340">
    <property type="entry name" value="NA-bd_OB-fold"/>
</dbReference>
<dbReference type="Gene3D" id="3.30.420.140">
    <property type="entry name" value="YqgF/RNase H-like domain"/>
    <property type="match status" value="1"/>
</dbReference>
<feature type="compositionally biased region" description="Polar residues" evidence="1">
    <location>
        <begin position="751"/>
        <end position="760"/>
    </location>
</feature>
<dbReference type="SMART" id="SM00732">
    <property type="entry name" value="YqgFc"/>
    <property type="match status" value="1"/>
</dbReference>
<evidence type="ECO:0000259" key="2">
    <source>
        <dbReference type="PROSITE" id="PS50126"/>
    </source>
</evidence>
<dbReference type="PROSITE" id="PS50126">
    <property type="entry name" value="S1"/>
    <property type="match status" value="1"/>
</dbReference>
<dbReference type="InterPro" id="IPR050437">
    <property type="entry name" value="Ribos_protein_bS1-like"/>
</dbReference>
<dbReference type="InterPro" id="IPR023319">
    <property type="entry name" value="Tex-like_HTH_dom_sf"/>
</dbReference>
<dbReference type="Proteomes" id="UP001248581">
    <property type="component" value="Chromosome"/>
</dbReference>
<dbReference type="InterPro" id="IPR006641">
    <property type="entry name" value="YqgF/RNaseH-like_dom"/>
</dbReference>
<evidence type="ECO:0000256" key="1">
    <source>
        <dbReference type="SAM" id="MobiDB-lite"/>
    </source>
</evidence>
<dbReference type="Pfam" id="PF17674">
    <property type="entry name" value="HHH_9"/>
    <property type="match status" value="1"/>
</dbReference>
<dbReference type="SUPFAM" id="SSF158832">
    <property type="entry name" value="Tex N-terminal region-like"/>
    <property type="match status" value="1"/>
</dbReference>